<evidence type="ECO:0000313" key="7">
    <source>
        <dbReference type="Proteomes" id="UP000050424"/>
    </source>
</evidence>
<feature type="region of interest" description="Disordered" evidence="4">
    <location>
        <begin position="558"/>
        <end position="577"/>
    </location>
</feature>
<dbReference type="InterPro" id="IPR002110">
    <property type="entry name" value="Ankyrin_rpt"/>
</dbReference>
<keyword evidence="5" id="KW-1133">Transmembrane helix</keyword>
<dbReference type="OrthoDB" id="341259at2759"/>
<dbReference type="InterPro" id="IPR036770">
    <property type="entry name" value="Ankyrin_rpt-contain_sf"/>
</dbReference>
<dbReference type="PROSITE" id="PS50088">
    <property type="entry name" value="ANK_REPEAT"/>
    <property type="match status" value="2"/>
</dbReference>
<feature type="region of interest" description="Disordered" evidence="4">
    <location>
        <begin position="414"/>
        <end position="447"/>
    </location>
</feature>
<keyword evidence="7" id="KW-1185">Reference proteome</keyword>
<accession>A0A0P7AZX1</accession>
<evidence type="ECO:0000256" key="5">
    <source>
        <dbReference type="SAM" id="Phobius"/>
    </source>
</evidence>
<dbReference type="Gene3D" id="1.25.40.20">
    <property type="entry name" value="Ankyrin repeat-containing domain"/>
    <property type="match status" value="1"/>
</dbReference>
<protein>
    <submittedName>
        <fullName evidence="6">Uncharacterized protein</fullName>
    </submittedName>
</protein>
<gene>
    <name evidence="6" type="ORF">AK830_g7319</name>
</gene>
<dbReference type="PROSITE" id="PS50297">
    <property type="entry name" value="ANK_REP_REGION"/>
    <property type="match status" value="2"/>
</dbReference>
<evidence type="ECO:0000256" key="1">
    <source>
        <dbReference type="ARBA" id="ARBA00022737"/>
    </source>
</evidence>
<dbReference type="PANTHER" id="PTHR24171">
    <property type="entry name" value="ANKYRIN REPEAT DOMAIN-CONTAINING PROTEIN 39-RELATED"/>
    <property type="match status" value="1"/>
</dbReference>
<evidence type="ECO:0000256" key="4">
    <source>
        <dbReference type="SAM" id="MobiDB-lite"/>
    </source>
</evidence>
<dbReference type="Pfam" id="PF12796">
    <property type="entry name" value="Ank_2"/>
    <property type="match status" value="2"/>
</dbReference>
<organism evidence="6 7">
    <name type="scientific">Neonectria ditissima</name>
    <dbReference type="NCBI Taxonomy" id="78410"/>
    <lineage>
        <taxon>Eukaryota</taxon>
        <taxon>Fungi</taxon>
        <taxon>Dikarya</taxon>
        <taxon>Ascomycota</taxon>
        <taxon>Pezizomycotina</taxon>
        <taxon>Sordariomycetes</taxon>
        <taxon>Hypocreomycetidae</taxon>
        <taxon>Hypocreales</taxon>
        <taxon>Nectriaceae</taxon>
        <taxon>Neonectria</taxon>
    </lineage>
</organism>
<dbReference type="AlphaFoldDB" id="A0A0P7AZX1"/>
<comment type="caution">
    <text evidence="6">The sequence shown here is derived from an EMBL/GenBank/DDBJ whole genome shotgun (WGS) entry which is preliminary data.</text>
</comment>
<dbReference type="PANTHER" id="PTHR24171:SF8">
    <property type="entry name" value="BRCA1-ASSOCIATED RING DOMAIN PROTEIN 1"/>
    <property type="match status" value="1"/>
</dbReference>
<dbReference type="STRING" id="78410.A0A0P7AZX1"/>
<dbReference type="SUPFAM" id="SSF48403">
    <property type="entry name" value="Ankyrin repeat"/>
    <property type="match status" value="1"/>
</dbReference>
<sequence length="936" mass="107870">MGMATLPHPDHQFSTFSYFISYFKLQSFCSGIILRYLAELVLIMPLGSEKMEFGVQPAPESNGKRWTRLSEREIASEGPQEMTALHRAVKQGQTQIVAKLVSRFGGAVDQGDIYDRTPLHYVAAQQHAGELTQTLLKNGANVDAVDSQNLTPLHVVAYTPKWGDEPDGKGRNSVAAQLVDNGAEVNTRDVFGDSPLHDAAKRGDKELMKLLLQHGADSECRNFDDQTPQEVLPQTKDKPDLERLLRSIRNWDPDTAHACRAIPSDPPQCWNSGPGGETDDPTNICRKFFASVRFFYREREYSQSWSVSIHDLLHHSRDNSTIQKREEEFFDLVQEKFEVDKDRIRDNCWKWIHIPVNQDLVWRLTDDLDESGTSSNPPEKRKDGWRFLERNLAQRKGANPGVYIRVPHKTQEDLEADQGQETDHAPEMDHESWKDTSTDTENTSPNLYQREIWRDSTHLLDDRKFSLVVPYIDFETEQYLQRFEKSKGSYKIKTPRIRDKCELEVVSRPYKGLMGLHKSQSLDESQYDMLSEEDLRKRDEDQVVFKWSKDNIKKPTFTKGRNVALPPRKNIGEGDDRNVSPDNLKFKTYLNEKGKEAEFGRDTRDASQLPRLLMVHQLWLWKLDKDTVITAFPDRYHRGVEDSLFDTIRQGGIDSYRSPHQLIEDILYESVTFLDEFRYAGLGIHVLDIFDSSIAKCSDEEAACFEAFRKKLGKDDRGPEQINPEIDLIRQFKDIRPEQINPEIALIRQCKDIRDELHLLLRVFEMQRNVVKRFADLVWSSQSEIKKVFIEDCGVGYLIERTKSLDRHAQRTLQELDYLVQTEQAQISLEEAHSAGQLNKIIWLFTLITVIFERGWLWGAAATITVSIFIFNYGIIALAAAVGLGWKIAKRAPFHRGKDVDLVLGLEFFDALTERYRQEREAAPVTVKDKIVAKMF</sequence>
<keyword evidence="1" id="KW-0677">Repeat</keyword>
<evidence type="ECO:0000256" key="2">
    <source>
        <dbReference type="ARBA" id="ARBA00023043"/>
    </source>
</evidence>
<evidence type="ECO:0000256" key="3">
    <source>
        <dbReference type="PROSITE-ProRule" id="PRU00023"/>
    </source>
</evidence>
<feature type="transmembrane region" description="Helical" evidence="5">
    <location>
        <begin position="856"/>
        <end position="886"/>
    </location>
</feature>
<dbReference type="SMART" id="SM00248">
    <property type="entry name" value="ANK"/>
    <property type="match status" value="4"/>
</dbReference>
<reference evidence="6 7" key="1">
    <citation type="submission" date="2015-09" db="EMBL/GenBank/DDBJ databases">
        <title>Draft genome of a European isolate of the apple canker pathogen Neonectria ditissima.</title>
        <authorList>
            <person name="Gomez-Cortecero A."/>
            <person name="Harrison R.J."/>
            <person name="Armitage A.D."/>
        </authorList>
    </citation>
    <scope>NUCLEOTIDE SEQUENCE [LARGE SCALE GENOMIC DNA]</scope>
    <source>
        <strain evidence="6 7">R09/05</strain>
    </source>
</reference>
<proteinExistence type="predicted"/>
<keyword evidence="2 3" id="KW-0040">ANK repeat</keyword>
<dbReference type="EMBL" id="LKCW01000112">
    <property type="protein sequence ID" value="KPM39238.1"/>
    <property type="molecule type" value="Genomic_DNA"/>
</dbReference>
<dbReference type="GO" id="GO:0004842">
    <property type="term" value="F:ubiquitin-protein transferase activity"/>
    <property type="evidence" value="ECO:0007669"/>
    <property type="project" value="TreeGrafter"/>
</dbReference>
<dbReference type="Proteomes" id="UP000050424">
    <property type="component" value="Unassembled WGS sequence"/>
</dbReference>
<feature type="repeat" description="ANK" evidence="3">
    <location>
        <begin position="114"/>
        <end position="147"/>
    </location>
</feature>
<keyword evidence="5" id="KW-0812">Transmembrane</keyword>
<dbReference type="GO" id="GO:0085020">
    <property type="term" value="P:protein K6-linked ubiquitination"/>
    <property type="evidence" value="ECO:0007669"/>
    <property type="project" value="TreeGrafter"/>
</dbReference>
<keyword evidence="5" id="KW-0472">Membrane</keyword>
<evidence type="ECO:0000313" key="6">
    <source>
        <dbReference type="EMBL" id="KPM39238.1"/>
    </source>
</evidence>
<feature type="repeat" description="ANK" evidence="3">
    <location>
        <begin position="191"/>
        <end position="223"/>
    </location>
</feature>
<feature type="compositionally biased region" description="Basic and acidic residues" evidence="4">
    <location>
        <begin position="421"/>
        <end position="437"/>
    </location>
</feature>
<name>A0A0P7AZX1_9HYPO</name>